<keyword evidence="2" id="KW-0521">NADP</keyword>
<dbReference type="Pfam" id="PF05368">
    <property type="entry name" value="NmrA"/>
    <property type="match status" value="1"/>
</dbReference>
<organism evidence="4 5">
    <name type="scientific">Microthyrium microscopicum</name>
    <dbReference type="NCBI Taxonomy" id="703497"/>
    <lineage>
        <taxon>Eukaryota</taxon>
        <taxon>Fungi</taxon>
        <taxon>Dikarya</taxon>
        <taxon>Ascomycota</taxon>
        <taxon>Pezizomycotina</taxon>
        <taxon>Dothideomycetes</taxon>
        <taxon>Dothideomycetes incertae sedis</taxon>
        <taxon>Microthyriales</taxon>
        <taxon>Microthyriaceae</taxon>
        <taxon>Microthyrium</taxon>
    </lineage>
</organism>
<dbReference type="Proteomes" id="UP000799302">
    <property type="component" value="Unassembled WGS sequence"/>
</dbReference>
<dbReference type="Gene3D" id="3.90.25.10">
    <property type="entry name" value="UDP-galactose 4-epimerase, domain 1"/>
    <property type="match status" value="1"/>
</dbReference>
<dbReference type="InterPro" id="IPR036291">
    <property type="entry name" value="NAD(P)-bd_dom_sf"/>
</dbReference>
<name>A0A6A6UQA4_9PEZI</name>
<evidence type="ECO:0000259" key="3">
    <source>
        <dbReference type="Pfam" id="PF05368"/>
    </source>
</evidence>
<gene>
    <name evidence="4" type="ORF">BT63DRAFT_170388</name>
</gene>
<dbReference type="SUPFAM" id="SSF51735">
    <property type="entry name" value="NAD(P)-binding Rossmann-fold domains"/>
    <property type="match status" value="1"/>
</dbReference>
<proteinExistence type="inferred from homology"/>
<comment type="similarity">
    <text evidence="1">Belongs to the NmrA-type oxidoreductase family.</text>
</comment>
<evidence type="ECO:0000313" key="5">
    <source>
        <dbReference type="Proteomes" id="UP000799302"/>
    </source>
</evidence>
<keyword evidence="5" id="KW-1185">Reference proteome</keyword>
<dbReference type="GO" id="GO:0005634">
    <property type="term" value="C:nucleus"/>
    <property type="evidence" value="ECO:0007669"/>
    <property type="project" value="TreeGrafter"/>
</dbReference>
<dbReference type="EMBL" id="MU004231">
    <property type="protein sequence ID" value="KAF2673916.1"/>
    <property type="molecule type" value="Genomic_DNA"/>
</dbReference>
<evidence type="ECO:0000256" key="2">
    <source>
        <dbReference type="ARBA" id="ARBA00022857"/>
    </source>
</evidence>
<dbReference type="Gene3D" id="3.40.50.720">
    <property type="entry name" value="NAD(P)-binding Rossmann-like Domain"/>
    <property type="match status" value="1"/>
</dbReference>
<feature type="domain" description="NmrA-like" evidence="3">
    <location>
        <begin position="34"/>
        <end position="328"/>
    </location>
</feature>
<dbReference type="PANTHER" id="PTHR42748:SF5">
    <property type="entry name" value="NITROGEN METABOLITE REPRESSION PROTEIN NMRA"/>
    <property type="match status" value="1"/>
</dbReference>
<dbReference type="OrthoDB" id="5356836at2759"/>
<evidence type="ECO:0000256" key="1">
    <source>
        <dbReference type="ARBA" id="ARBA00006328"/>
    </source>
</evidence>
<dbReference type="PANTHER" id="PTHR42748">
    <property type="entry name" value="NITROGEN METABOLITE REPRESSION PROTEIN NMRA FAMILY MEMBER"/>
    <property type="match status" value="1"/>
</dbReference>
<dbReference type="InterPro" id="IPR051164">
    <property type="entry name" value="NmrA-like_oxidored"/>
</dbReference>
<dbReference type="InterPro" id="IPR008030">
    <property type="entry name" value="NmrA-like"/>
</dbReference>
<sequence>MLLLQPTPPLGALRQSFDSGEICAAQSNYMKRITVATVNASGRQAASFTRVAAAVGWKVRAHMQDCISIVAQDISSLDNVTVIEGFLGNQAVIDKLFSEPVDVAFINTTHWGDEFAIGKAIVNAAIRAGVKHLIYSSMPDHSSFGYGWKALPLWANKFKVEKYIQSTGIPATFIYCGTYHNNFTSLPYPLFNMALQDDESFEWQAPFHPDVPIPWLDAEHDVGPVVLQLFKDGPARWGGQKIPIAFEYLTPRQVCAAFSRALNRPVEYVQGPIDIKIRIPQGYRDHLAILEEVLGDKQAPYFGPDLEPNCTAIAIELWEGNRSMEEYAREVFPVEEQANGQKWMEEGDEPSDDVPLDFTALRF</sequence>
<accession>A0A6A6UQA4</accession>
<protein>
    <submittedName>
        <fullName evidence="4">NmrA-domain-containing protein</fullName>
    </submittedName>
</protein>
<reference evidence="4" key="1">
    <citation type="journal article" date="2020" name="Stud. Mycol.">
        <title>101 Dothideomycetes genomes: a test case for predicting lifestyles and emergence of pathogens.</title>
        <authorList>
            <person name="Haridas S."/>
            <person name="Albert R."/>
            <person name="Binder M."/>
            <person name="Bloem J."/>
            <person name="Labutti K."/>
            <person name="Salamov A."/>
            <person name="Andreopoulos B."/>
            <person name="Baker S."/>
            <person name="Barry K."/>
            <person name="Bills G."/>
            <person name="Bluhm B."/>
            <person name="Cannon C."/>
            <person name="Castanera R."/>
            <person name="Culley D."/>
            <person name="Daum C."/>
            <person name="Ezra D."/>
            <person name="Gonzalez J."/>
            <person name="Henrissat B."/>
            <person name="Kuo A."/>
            <person name="Liang C."/>
            <person name="Lipzen A."/>
            <person name="Lutzoni F."/>
            <person name="Magnuson J."/>
            <person name="Mondo S."/>
            <person name="Nolan M."/>
            <person name="Ohm R."/>
            <person name="Pangilinan J."/>
            <person name="Park H.-J."/>
            <person name="Ramirez L."/>
            <person name="Alfaro M."/>
            <person name="Sun H."/>
            <person name="Tritt A."/>
            <person name="Yoshinaga Y."/>
            <person name="Zwiers L.-H."/>
            <person name="Turgeon B."/>
            <person name="Goodwin S."/>
            <person name="Spatafora J."/>
            <person name="Crous P."/>
            <person name="Grigoriev I."/>
        </authorList>
    </citation>
    <scope>NUCLEOTIDE SEQUENCE</scope>
    <source>
        <strain evidence="4">CBS 115976</strain>
    </source>
</reference>
<evidence type="ECO:0000313" key="4">
    <source>
        <dbReference type="EMBL" id="KAF2673916.1"/>
    </source>
</evidence>
<dbReference type="AlphaFoldDB" id="A0A6A6UQA4"/>